<dbReference type="InterPro" id="IPR036875">
    <property type="entry name" value="Znf_CCHC_sf"/>
</dbReference>
<keyword evidence="5" id="KW-1185">Reference proteome</keyword>
<evidence type="ECO:0000259" key="3">
    <source>
        <dbReference type="PROSITE" id="PS50158"/>
    </source>
</evidence>
<name>A0A1L7XTI6_9HELO</name>
<dbReference type="Pfam" id="PF00098">
    <property type="entry name" value="zf-CCHC"/>
    <property type="match status" value="3"/>
</dbReference>
<keyword evidence="1" id="KW-0863">Zinc-finger</keyword>
<dbReference type="PANTHER" id="PTHR23002">
    <property type="entry name" value="ZINC FINGER CCHC DOMAIN CONTAINING PROTEIN"/>
    <property type="match status" value="1"/>
</dbReference>
<feature type="domain" description="CCHC-type" evidence="3">
    <location>
        <begin position="498"/>
        <end position="513"/>
    </location>
</feature>
<dbReference type="GO" id="GO:0008270">
    <property type="term" value="F:zinc ion binding"/>
    <property type="evidence" value="ECO:0007669"/>
    <property type="project" value="UniProtKB-KW"/>
</dbReference>
<dbReference type="SMART" id="SM00343">
    <property type="entry name" value="ZnF_C2HC"/>
    <property type="match status" value="3"/>
</dbReference>
<dbReference type="PROSITE" id="PS50158">
    <property type="entry name" value="ZF_CCHC"/>
    <property type="match status" value="3"/>
</dbReference>
<dbReference type="EMBL" id="FJOG01000054">
    <property type="protein sequence ID" value="CZR68351.1"/>
    <property type="molecule type" value="Genomic_DNA"/>
</dbReference>
<dbReference type="OrthoDB" id="4656735at2759"/>
<dbReference type="SUPFAM" id="SSF57756">
    <property type="entry name" value="Retrovirus zinc finger-like domains"/>
    <property type="match status" value="2"/>
</dbReference>
<dbReference type="AlphaFoldDB" id="A0A1L7XTI6"/>
<sequence>MVRDDQTYPSENEAGFAAWLAKPDMQGGLVIALLQPAKTQVYTLDFQWVKDECPTLAYLEESLAFVNGPGGLATTSVFDAFPFITEPISSERLSKEATDAYNTFLAMLEAKKPEVVFACWRVKGQDLFFSGKGLGRATQAESLELSNGHVVRVVNGFHPSYTANFCVNESCFRRLFTMELCKAFCELNTAWQEDKWMDILRRKCQERTRQLMEERGRDGEQLNREGGRVLRGSREDDSARKHKAYTKSFDNGLQRLKQTFDHMISPAYKSQSSWDLYAFFVFSQNTSEGICDALLAVSEAMKRFKPGTSMPDSSLVELSNHIGRQTLKFLKDDIPDLLQYPKGLYKNLWSSQFTTSTSQGLKWSMEKTTIRFIENLTNSFSESSKSWTYTPDLLHDAFKEIAISFEESLGKEYDNHRQTRAASVLNSVDTLSASLYTLSLSSSRDAGSARLAGNTTLARSSSSAICYNCDQPGHYSRNCTRPKKGSITPSRSSSNTTCYNCNEHGHYSRDCTSPKKRGECFRCGGVGHYANACSVR</sequence>
<gene>
    <name evidence="4" type="ORF">PAC_18250</name>
</gene>
<evidence type="ECO:0000256" key="1">
    <source>
        <dbReference type="PROSITE-ProRule" id="PRU00047"/>
    </source>
</evidence>
<evidence type="ECO:0000313" key="4">
    <source>
        <dbReference type="EMBL" id="CZR68351.1"/>
    </source>
</evidence>
<feature type="domain" description="CCHC-type" evidence="3">
    <location>
        <begin position="520"/>
        <end position="533"/>
    </location>
</feature>
<reference evidence="4 5" key="1">
    <citation type="submission" date="2016-03" db="EMBL/GenBank/DDBJ databases">
        <authorList>
            <person name="Ploux O."/>
        </authorList>
    </citation>
    <scope>NUCLEOTIDE SEQUENCE [LARGE SCALE GENOMIC DNA]</scope>
    <source>
        <strain evidence="4 5">UAMH 11012</strain>
    </source>
</reference>
<feature type="region of interest" description="Disordered" evidence="2">
    <location>
        <begin position="213"/>
        <end position="241"/>
    </location>
</feature>
<organism evidence="4 5">
    <name type="scientific">Phialocephala subalpina</name>
    <dbReference type="NCBI Taxonomy" id="576137"/>
    <lineage>
        <taxon>Eukaryota</taxon>
        <taxon>Fungi</taxon>
        <taxon>Dikarya</taxon>
        <taxon>Ascomycota</taxon>
        <taxon>Pezizomycotina</taxon>
        <taxon>Leotiomycetes</taxon>
        <taxon>Helotiales</taxon>
        <taxon>Mollisiaceae</taxon>
        <taxon>Phialocephala</taxon>
        <taxon>Phialocephala fortinii species complex</taxon>
    </lineage>
</organism>
<dbReference type="GO" id="GO:0003676">
    <property type="term" value="F:nucleic acid binding"/>
    <property type="evidence" value="ECO:0007669"/>
    <property type="project" value="InterPro"/>
</dbReference>
<dbReference type="Proteomes" id="UP000184330">
    <property type="component" value="Unassembled WGS sequence"/>
</dbReference>
<dbReference type="Gene3D" id="4.10.60.10">
    <property type="entry name" value="Zinc finger, CCHC-type"/>
    <property type="match status" value="2"/>
</dbReference>
<keyword evidence="1" id="KW-0479">Metal-binding</keyword>
<protein>
    <recommendedName>
        <fullName evidence="3">CCHC-type domain-containing protein</fullName>
    </recommendedName>
</protein>
<keyword evidence="1" id="KW-0862">Zinc</keyword>
<proteinExistence type="predicted"/>
<feature type="compositionally biased region" description="Basic and acidic residues" evidence="2">
    <location>
        <begin position="213"/>
        <end position="239"/>
    </location>
</feature>
<evidence type="ECO:0000313" key="5">
    <source>
        <dbReference type="Proteomes" id="UP000184330"/>
    </source>
</evidence>
<dbReference type="InterPro" id="IPR001878">
    <property type="entry name" value="Znf_CCHC"/>
</dbReference>
<accession>A0A1L7XTI6</accession>
<dbReference type="STRING" id="576137.A0A1L7XTI6"/>
<feature type="domain" description="CCHC-type" evidence="3">
    <location>
        <begin position="466"/>
        <end position="481"/>
    </location>
</feature>
<dbReference type="InterPro" id="IPR051714">
    <property type="entry name" value="Znf_CCHC_NABP"/>
</dbReference>
<evidence type="ECO:0000256" key="2">
    <source>
        <dbReference type="SAM" id="MobiDB-lite"/>
    </source>
</evidence>